<dbReference type="PANTHER" id="PTHR30250:SF11">
    <property type="entry name" value="O-ANTIGEN TRANSPORTER-RELATED"/>
    <property type="match status" value="1"/>
</dbReference>
<feature type="transmembrane region" description="Helical" evidence="7">
    <location>
        <begin position="187"/>
        <end position="205"/>
    </location>
</feature>
<feature type="transmembrane region" description="Helical" evidence="7">
    <location>
        <begin position="119"/>
        <end position="141"/>
    </location>
</feature>
<gene>
    <name evidence="8" type="primary">wzx</name>
</gene>
<dbReference type="InterPro" id="IPR002797">
    <property type="entry name" value="Polysacc_synth"/>
</dbReference>
<keyword evidence="2" id="KW-1003">Cell membrane</keyword>
<feature type="transmembrane region" description="Helical" evidence="7">
    <location>
        <begin position="217"/>
        <end position="237"/>
    </location>
</feature>
<dbReference type="AlphaFoldDB" id="A0A6B9XSS4"/>
<reference evidence="8" key="1">
    <citation type="submission" date="2019-03" db="EMBL/GenBank/DDBJ databases">
        <title>Genetic characterization of the O-antigen and development of a molecular serotyping scheme for Enterobacter cloacae.</title>
        <authorList>
            <person name="Li Y."/>
            <person name="Huang J."/>
            <person name="Wang X."/>
            <person name="Xu C."/>
            <person name="Han T."/>
            <person name="Guo X."/>
        </authorList>
    </citation>
    <scope>NUCLEOTIDE SEQUENCE</scope>
    <source>
        <strain evidence="8">NCTC 11573</strain>
    </source>
</reference>
<keyword evidence="3 7" id="KW-0812">Transmembrane</keyword>
<sequence>MSLIRNSIYNLAGFAIPTIVAIPALGLLARLLGPEAFGLFTLVFALIGYASIFDAGISRAVIREISLYREDKKEKYNIISTASLVVIILGLLALIIMALSTPEIVQLLNVSPGLREVTIKSFLIVSFIIPLYLLNQVWLGYLEGLEKFANINIQRVISSTCLALLPALFCLIKPTLLYAAYGLVVGRIFSFLLTAMICKSVIYSAKFSFDINTLKRLISFGGWITVSNIISPIMAYFDRFIISHLMGASKIAFYTAPAEGVSRLINIPYALARALFPKLSYCNDKKQRRTLLLRSYIIISVICLPIVLIGGFFASMIMGIWMGAEYTNVAAKVLQILLIGFYFNALAQIPYVSLQALGKAKTTAVLHFIELLPYLALLFLLTTKFGIIGTAIAWTARTFCDLILLIILSGRK</sequence>
<proteinExistence type="predicted"/>
<evidence type="ECO:0000256" key="5">
    <source>
        <dbReference type="ARBA" id="ARBA00023136"/>
    </source>
</evidence>
<keyword evidence="4 7" id="KW-1133">Transmembrane helix</keyword>
<feature type="transmembrane region" description="Helical" evidence="7">
    <location>
        <begin position="333"/>
        <end position="352"/>
    </location>
</feature>
<evidence type="ECO:0000256" key="2">
    <source>
        <dbReference type="ARBA" id="ARBA00022475"/>
    </source>
</evidence>
<dbReference type="PANTHER" id="PTHR30250">
    <property type="entry name" value="PST FAMILY PREDICTED COLANIC ACID TRANSPORTER"/>
    <property type="match status" value="1"/>
</dbReference>
<comment type="subcellular location">
    <subcellularLocation>
        <location evidence="1">Cell membrane</location>
        <topology evidence="1">Multi-pass membrane protein</topology>
    </subcellularLocation>
</comment>
<feature type="transmembrane region" description="Helical" evidence="7">
    <location>
        <begin position="387"/>
        <end position="408"/>
    </location>
</feature>
<feature type="transmembrane region" description="Helical" evidence="7">
    <location>
        <begin position="364"/>
        <end position="381"/>
    </location>
</feature>
<evidence type="ECO:0000256" key="7">
    <source>
        <dbReference type="SAM" id="Phobius"/>
    </source>
</evidence>
<feature type="transmembrane region" description="Helical" evidence="7">
    <location>
        <begin position="257"/>
        <end position="276"/>
    </location>
</feature>
<name>A0A6B9XSS4_ENTCL</name>
<dbReference type="Pfam" id="PF01943">
    <property type="entry name" value="Polysacc_synt"/>
    <property type="match status" value="1"/>
</dbReference>
<accession>A0A6B9XSS4</accession>
<dbReference type="InterPro" id="IPR050833">
    <property type="entry name" value="Poly_Biosynth_Transport"/>
</dbReference>
<feature type="transmembrane region" description="Helical" evidence="7">
    <location>
        <begin position="7"/>
        <end position="31"/>
    </location>
</feature>
<dbReference type="GO" id="GO:0005886">
    <property type="term" value="C:plasma membrane"/>
    <property type="evidence" value="ECO:0007669"/>
    <property type="project" value="UniProtKB-SubCell"/>
</dbReference>
<feature type="transmembrane region" description="Helical" evidence="7">
    <location>
        <begin position="78"/>
        <end position="99"/>
    </location>
</feature>
<keyword evidence="5 7" id="KW-0472">Membrane</keyword>
<dbReference type="EMBL" id="MK595716">
    <property type="protein sequence ID" value="QHR93102.1"/>
    <property type="molecule type" value="Genomic_DNA"/>
</dbReference>
<evidence type="ECO:0000256" key="6">
    <source>
        <dbReference type="ARBA" id="ARBA00049738"/>
    </source>
</evidence>
<feature type="transmembrane region" description="Helical" evidence="7">
    <location>
        <begin position="296"/>
        <end position="321"/>
    </location>
</feature>
<protein>
    <recommendedName>
        <fullName evidence="6">Putative O-antigen transporter</fullName>
    </recommendedName>
</protein>
<evidence type="ECO:0000256" key="4">
    <source>
        <dbReference type="ARBA" id="ARBA00022989"/>
    </source>
</evidence>
<feature type="transmembrane region" description="Helical" evidence="7">
    <location>
        <begin position="37"/>
        <end position="57"/>
    </location>
</feature>
<evidence type="ECO:0000256" key="1">
    <source>
        <dbReference type="ARBA" id="ARBA00004651"/>
    </source>
</evidence>
<feature type="transmembrane region" description="Helical" evidence="7">
    <location>
        <begin position="162"/>
        <end position="181"/>
    </location>
</feature>
<dbReference type="CDD" id="cd13128">
    <property type="entry name" value="MATE_Wzx_like"/>
    <property type="match status" value="1"/>
</dbReference>
<organism evidence="8">
    <name type="scientific">Enterobacter cloacae</name>
    <dbReference type="NCBI Taxonomy" id="550"/>
    <lineage>
        <taxon>Bacteria</taxon>
        <taxon>Pseudomonadati</taxon>
        <taxon>Pseudomonadota</taxon>
        <taxon>Gammaproteobacteria</taxon>
        <taxon>Enterobacterales</taxon>
        <taxon>Enterobacteriaceae</taxon>
        <taxon>Enterobacter</taxon>
        <taxon>Enterobacter cloacae complex</taxon>
    </lineage>
</organism>
<evidence type="ECO:0000256" key="3">
    <source>
        <dbReference type="ARBA" id="ARBA00022692"/>
    </source>
</evidence>
<evidence type="ECO:0000313" key="8">
    <source>
        <dbReference type="EMBL" id="QHR93102.1"/>
    </source>
</evidence>